<feature type="transmembrane region" description="Helical" evidence="6">
    <location>
        <begin position="279"/>
        <end position="296"/>
    </location>
</feature>
<dbReference type="Pfam" id="PF00892">
    <property type="entry name" value="EamA"/>
    <property type="match status" value="2"/>
</dbReference>
<feature type="transmembrane region" description="Helical" evidence="6">
    <location>
        <begin position="254"/>
        <end position="273"/>
    </location>
</feature>
<dbReference type="SUPFAM" id="SSF103481">
    <property type="entry name" value="Multidrug resistance efflux transporter EmrE"/>
    <property type="match status" value="2"/>
</dbReference>
<keyword evidence="5 6" id="KW-0472">Membrane</keyword>
<evidence type="ECO:0000256" key="4">
    <source>
        <dbReference type="ARBA" id="ARBA00022989"/>
    </source>
</evidence>
<feature type="transmembrane region" description="Helical" evidence="6">
    <location>
        <begin position="158"/>
        <end position="176"/>
    </location>
</feature>
<feature type="transmembrane region" description="Helical" evidence="6">
    <location>
        <begin position="188"/>
        <end position="209"/>
    </location>
</feature>
<dbReference type="Gene3D" id="1.10.3730.20">
    <property type="match status" value="1"/>
</dbReference>
<organism evidence="9 10">
    <name type="scientific">Kluyvera cryocrescens</name>
    <name type="common">Kluyvera citrophila</name>
    <dbReference type="NCBI Taxonomy" id="580"/>
    <lineage>
        <taxon>Bacteria</taxon>
        <taxon>Pseudomonadati</taxon>
        <taxon>Pseudomonadota</taxon>
        <taxon>Gammaproteobacteria</taxon>
        <taxon>Enterobacterales</taxon>
        <taxon>Enterobacteriaceae</taxon>
        <taxon>Kluyvera</taxon>
    </lineage>
</organism>
<keyword evidence="3 6" id="KW-0812">Transmembrane</keyword>
<dbReference type="RefSeq" id="WP_061279855.1">
    <property type="nucleotide sequence ID" value="NZ_CALMQG010000074.1"/>
</dbReference>
<dbReference type="InterPro" id="IPR000620">
    <property type="entry name" value="EamA_dom"/>
</dbReference>
<keyword evidence="4 6" id="KW-1133">Transmembrane helix</keyword>
<gene>
    <name evidence="9" type="ORF">NCTC12993_06370</name>
    <name evidence="8" type="ORF">QWU01_16020</name>
</gene>
<evidence type="ECO:0000313" key="8">
    <source>
        <dbReference type="EMBL" id="MDW3778314.1"/>
    </source>
</evidence>
<evidence type="ECO:0000256" key="5">
    <source>
        <dbReference type="ARBA" id="ARBA00023136"/>
    </source>
</evidence>
<dbReference type="PANTHER" id="PTHR42920">
    <property type="entry name" value="OS03G0707200 PROTEIN-RELATED"/>
    <property type="match status" value="1"/>
</dbReference>
<evidence type="ECO:0000256" key="1">
    <source>
        <dbReference type="ARBA" id="ARBA00004651"/>
    </source>
</evidence>
<dbReference type="GO" id="GO:0005886">
    <property type="term" value="C:plasma membrane"/>
    <property type="evidence" value="ECO:0007669"/>
    <property type="project" value="UniProtKB-SubCell"/>
</dbReference>
<dbReference type="GeneID" id="99776318"/>
<feature type="domain" description="EamA" evidence="7">
    <location>
        <begin position="162"/>
        <end position="296"/>
    </location>
</feature>
<feature type="transmembrane region" description="Helical" evidence="6">
    <location>
        <begin position="75"/>
        <end position="100"/>
    </location>
</feature>
<accession>A0A2X3GLP5</accession>
<keyword evidence="2" id="KW-1003">Cell membrane</keyword>
<reference evidence="9 10" key="1">
    <citation type="submission" date="2019-03" db="EMBL/GenBank/DDBJ databases">
        <authorList>
            <consortium name="Pathogen Informatics"/>
        </authorList>
    </citation>
    <scope>NUCLEOTIDE SEQUENCE [LARGE SCALE GENOMIC DNA]</scope>
    <source>
        <strain evidence="9 10">NCTC12993</strain>
    </source>
</reference>
<dbReference type="OrthoDB" id="9813617at2"/>
<reference evidence="8" key="2">
    <citation type="journal article" date="2023" name="J Glob Antimicrob Resist">
        <title>Emergence of NDM-1 and KPC-3 carbapenemases in Kluyvera cryocrescens: Investigating genetic heterogeneity and acquisition routes of blaNDM-1 in Enterobacterales species in Portugal.</title>
        <authorList>
            <person name="Loiodice M."/>
            <person name="Ribeiro M."/>
            <person name="Peixe L."/>
            <person name="Novais A."/>
        </authorList>
    </citation>
    <scope>NUCLEOTIDE SEQUENCE</scope>
    <source>
        <strain evidence="8">K629</strain>
    </source>
</reference>
<comment type="subcellular location">
    <subcellularLocation>
        <location evidence="1">Cell membrane</location>
        <topology evidence="1">Multi-pass membrane protein</topology>
    </subcellularLocation>
</comment>
<feature type="transmembrane region" description="Helical" evidence="6">
    <location>
        <begin position="131"/>
        <end position="152"/>
    </location>
</feature>
<evidence type="ECO:0000256" key="6">
    <source>
        <dbReference type="SAM" id="Phobius"/>
    </source>
</evidence>
<dbReference type="EMBL" id="CAADJD010000025">
    <property type="protein sequence ID" value="VFS83474.1"/>
    <property type="molecule type" value="Genomic_DNA"/>
</dbReference>
<dbReference type="STRING" id="580.GCA_001266615_04435"/>
<dbReference type="InterPro" id="IPR051258">
    <property type="entry name" value="Diverse_Substrate_Transporter"/>
</dbReference>
<dbReference type="Proteomes" id="UP001276300">
    <property type="component" value="Unassembled WGS sequence"/>
</dbReference>
<protein>
    <submittedName>
        <fullName evidence="8">DMT family transporter</fullName>
    </submittedName>
    <submittedName>
        <fullName evidence="9">Predicted permease, DMT superfamily</fullName>
    </submittedName>
</protein>
<proteinExistence type="predicted"/>
<dbReference type="Proteomes" id="UP000401081">
    <property type="component" value="Unassembled WGS sequence"/>
</dbReference>
<sequence length="298" mass="32341">MRLKLSSQMAGFSLAVLAAFGFSFKAIFVKLAYQVAPVDPVTLLMLRMSMSLPLIALTALPVLRHARALHRRDYGLLIVLGVAGYYASAMLDFMGLQYITAGLERLILFTYPMLTILIGVFFLGKAFEKKLLLAMLLSYGGILIAFVHDLGFTTDTRAVVLGGSLVFGCAITYAIYSAGAEVAIGRMGAIRFSVLALLVSIIATQIHFFSTRPLTALHLPWQIYAYSAGMAVFSTVMPIFWLSSAIARIGAAKAVLIGLIGPILTILFSWWLLNEPLSVEQLLGTGLVVCGLLVVIRR</sequence>
<keyword evidence="10" id="KW-1185">Reference proteome</keyword>
<feature type="domain" description="EamA" evidence="7">
    <location>
        <begin position="10"/>
        <end position="146"/>
    </location>
</feature>
<evidence type="ECO:0000259" key="7">
    <source>
        <dbReference type="Pfam" id="PF00892"/>
    </source>
</evidence>
<dbReference type="EMBL" id="JAUEQX010000013">
    <property type="protein sequence ID" value="MDW3778314.1"/>
    <property type="molecule type" value="Genomic_DNA"/>
</dbReference>
<dbReference type="PANTHER" id="PTHR42920:SF5">
    <property type="entry name" value="EAMA DOMAIN-CONTAINING PROTEIN"/>
    <property type="match status" value="1"/>
</dbReference>
<dbReference type="AlphaFoldDB" id="A0A2X3GLP5"/>
<feature type="transmembrane region" description="Helical" evidence="6">
    <location>
        <begin position="221"/>
        <end position="242"/>
    </location>
</feature>
<feature type="transmembrane region" description="Helical" evidence="6">
    <location>
        <begin position="106"/>
        <end position="124"/>
    </location>
</feature>
<dbReference type="InterPro" id="IPR037185">
    <property type="entry name" value="EmrE-like"/>
</dbReference>
<feature type="transmembrane region" description="Helical" evidence="6">
    <location>
        <begin position="41"/>
        <end position="63"/>
    </location>
</feature>
<evidence type="ECO:0000256" key="3">
    <source>
        <dbReference type="ARBA" id="ARBA00022692"/>
    </source>
</evidence>
<evidence type="ECO:0000313" key="9">
    <source>
        <dbReference type="EMBL" id="VFS83474.1"/>
    </source>
</evidence>
<evidence type="ECO:0000256" key="2">
    <source>
        <dbReference type="ARBA" id="ARBA00022475"/>
    </source>
</evidence>
<name>A0A2X3GLP5_KLUCR</name>
<evidence type="ECO:0000313" key="10">
    <source>
        <dbReference type="Proteomes" id="UP000401081"/>
    </source>
</evidence>